<sequence>MLEDVGVVAGVEGVAVAEHGKTFCKDGIFRHWAPLAKPRTPAGRFARDQTWKKVPSSGR</sequence>
<protein>
    <submittedName>
        <fullName evidence="2">Uncharacterized protein</fullName>
    </submittedName>
</protein>
<evidence type="ECO:0000256" key="1">
    <source>
        <dbReference type="SAM" id="MobiDB-lite"/>
    </source>
</evidence>
<feature type="region of interest" description="Disordered" evidence="1">
    <location>
        <begin position="40"/>
        <end position="59"/>
    </location>
</feature>
<dbReference type="Proteomes" id="UP000604737">
    <property type="component" value="Unassembled WGS sequence"/>
</dbReference>
<evidence type="ECO:0000313" key="3">
    <source>
        <dbReference type="Proteomes" id="UP000604737"/>
    </source>
</evidence>
<organism evidence="2 3">
    <name type="scientific">Jeongeupia chitinilytica</name>
    <dbReference type="NCBI Taxonomy" id="1041641"/>
    <lineage>
        <taxon>Bacteria</taxon>
        <taxon>Pseudomonadati</taxon>
        <taxon>Pseudomonadota</taxon>
        <taxon>Betaproteobacteria</taxon>
        <taxon>Neisseriales</taxon>
        <taxon>Chitinibacteraceae</taxon>
        <taxon>Jeongeupia</taxon>
    </lineage>
</organism>
<proteinExistence type="predicted"/>
<evidence type="ECO:0000313" key="2">
    <source>
        <dbReference type="EMBL" id="GHD57069.1"/>
    </source>
</evidence>
<keyword evidence="3" id="KW-1185">Reference proteome</keyword>
<accession>A0ABQ3GXE7</accession>
<gene>
    <name evidence="2" type="ORF">GCM10007350_05190</name>
</gene>
<dbReference type="EMBL" id="BMYO01000001">
    <property type="protein sequence ID" value="GHD57069.1"/>
    <property type="molecule type" value="Genomic_DNA"/>
</dbReference>
<comment type="caution">
    <text evidence="2">The sequence shown here is derived from an EMBL/GenBank/DDBJ whole genome shotgun (WGS) entry which is preliminary data.</text>
</comment>
<reference evidence="3" key="1">
    <citation type="journal article" date="2019" name="Int. J. Syst. Evol. Microbiol.">
        <title>The Global Catalogue of Microorganisms (GCM) 10K type strain sequencing project: providing services to taxonomists for standard genome sequencing and annotation.</title>
        <authorList>
            <consortium name="The Broad Institute Genomics Platform"/>
            <consortium name="The Broad Institute Genome Sequencing Center for Infectious Disease"/>
            <person name="Wu L."/>
            <person name="Ma J."/>
        </authorList>
    </citation>
    <scope>NUCLEOTIDE SEQUENCE [LARGE SCALE GENOMIC DNA]</scope>
    <source>
        <strain evidence="3">KCTC 23701</strain>
    </source>
</reference>
<name>A0ABQ3GXE7_9NEIS</name>